<evidence type="ECO:0000313" key="4">
    <source>
        <dbReference type="Proteomes" id="UP000580839"/>
    </source>
</evidence>
<name>A0A849SP28_UNCEI</name>
<dbReference type="EMBL" id="JABFRW010000135">
    <property type="protein sequence ID" value="NOT34627.1"/>
    <property type="molecule type" value="Genomic_DNA"/>
</dbReference>
<proteinExistence type="predicted"/>
<protein>
    <recommendedName>
        <fullName evidence="2">DUF6855 domain-containing protein</fullName>
    </recommendedName>
</protein>
<accession>A0A849SP28</accession>
<evidence type="ECO:0000259" key="2">
    <source>
        <dbReference type="Pfam" id="PF21619"/>
    </source>
</evidence>
<gene>
    <name evidence="3" type="ORF">HOP12_10730</name>
</gene>
<feature type="domain" description="DUF6855" evidence="2">
    <location>
        <begin position="15"/>
        <end position="144"/>
    </location>
</feature>
<feature type="region of interest" description="Disordered" evidence="1">
    <location>
        <begin position="1"/>
        <end position="38"/>
    </location>
</feature>
<evidence type="ECO:0000313" key="3">
    <source>
        <dbReference type="EMBL" id="NOT34627.1"/>
    </source>
</evidence>
<dbReference type="Pfam" id="PF21619">
    <property type="entry name" value="DUF6855"/>
    <property type="match status" value="1"/>
</dbReference>
<reference evidence="3 4" key="1">
    <citation type="submission" date="2020-04" db="EMBL/GenBank/DDBJ databases">
        <title>Metagenomic profiling of ammonia- and methane-oxidizing microorganisms in a Dutch drinking water treatment plant.</title>
        <authorList>
            <person name="Poghosyan L."/>
            <person name="Leucker S."/>
        </authorList>
    </citation>
    <scope>NUCLEOTIDE SEQUENCE [LARGE SCALE GENOMIC DNA]</scope>
    <source>
        <strain evidence="3">S-RSF-IL-03</strain>
    </source>
</reference>
<dbReference type="InterPro" id="IPR049193">
    <property type="entry name" value="DUF6855"/>
</dbReference>
<organism evidence="3 4">
    <name type="scientific">Eiseniibacteriota bacterium</name>
    <dbReference type="NCBI Taxonomy" id="2212470"/>
    <lineage>
        <taxon>Bacteria</taxon>
        <taxon>Candidatus Eiseniibacteriota</taxon>
    </lineage>
</organism>
<evidence type="ECO:0000256" key="1">
    <source>
        <dbReference type="SAM" id="MobiDB-lite"/>
    </source>
</evidence>
<sequence length="145" mass="16152">MAKKPQPTSRKAKGSGTSDDPWILTTPPGSSSFEAYRDPAADPPALVVQVGSTQLRYHLRCLEDLRTMLKKRNDWMLLGSADEGKPAADETVEAWGRSRSNPVKGWYGLKKGLRGRFANYVPPVMEVLGFAELEHNPKNNRMRAK</sequence>
<comment type="caution">
    <text evidence="3">The sequence shown here is derived from an EMBL/GenBank/DDBJ whole genome shotgun (WGS) entry which is preliminary data.</text>
</comment>
<dbReference type="Proteomes" id="UP000580839">
    <property type="component" value="Unassembled WGS sequence"/>
</dbReference>
<dbReference type="AlphaFoldDB" id="A0A849SP28"/>